<dbReference type="EMBL" id="GBXM01034456">
    <property type="protein sequence ID" value="JAH74121.1"/>
    <property type="molecule type" value="Transcribed_RNA"/>
</dbReference>
<reference evidence="1" key="2">
    <citation type="journal article" date="2015" name="Fish Shellfish Immunol.">
        <title>Early steps in the European eel (Anguilla anguilla)-Vibrio vulnificus interaction in the gills: Role of the RtxA13 toxin.</title>
        <authorList>
            <person name="Callol A."/>
            <person name="Pajuelo D."/>
            <person name="Ebbesson L."/>
            <person name="Teles M."/>
            <person name="MacKenzie S."/>
            <person name="Amaro C."/>
        </authorList>
    </citation>
    <scope>NUCLEOTIDE SEQUENCE</scope>
</reference>
<protein>
    <submittedName>
        <fullName evidence="1">Uncharacterized protein</fullName>
    </submittedName>
</protein>
<name>A0A0E9V7Y5_ANGAN</name>
<sequence>MCKCLCVRLAAHSSPTLSKYLHTETVKGEGGGLWTIQTSQLHN</sequence>
<dbReference type="AlphaFoldDB" id="A0A0E9V7Y5"/>
<organism evidence="1">
    <name type="scientific">Anguilla anguilla</name>
    <name type="common">European freshwater eel</name>
    <name type="synonym">Muraena anguilla</name>
    <dbReference type="NCBI Taxonomy" id="7936"/>
    <lineage>
        <taxon>Eukaryota</taxon>
        <taxon>Metazoa</taxon>
        <taxon>Chordata</taxon>
        <taxon>Craniata</taxon>
        <taxon>Vertebrata</taxon>
        <taxon>Euteleostomi</taxon>
        <taxon>Actinopterygii</taxon>
        <taxon>Neopterygii</taxon>
        <taxon>Teleostei</taxon>
        <taxon>Anguilliformes</taxon>
        <taxon>Anguillidae</taxon>
        <taxon>Anguilla</taxon>
    </lineage>
</organism>
<accession>A0A0E9V7Y5</accession>
<reference evidence="1" key="1">
    <citation type="submission" date="2014-11" db="EMBL/GenBank/DDBJ databases">
        <authorList>
            <person name="Amaro Gonzalez C."/>
        </authorList>
    </citation>
    <scope>NUCLEOTIDE SEQUENCE</scope>
</reference>
<proteinExistence type="predicted"/>
<evidence type="ECO:0000313" key="1">
    <source>
        <dbReference type="EMBL" id="JAH74121.1"/>
    </source>
</evidence>